<dbReference type="CDD" id="cd00086">
    <property type="entry name" value="homeodomain"/>
    <property type="match status" value="1"/>
</dbReference>
<keyword evidence="6 9" id="KW-0371">Homeobox</keyword>
<dbReference type="Gene3D" id="1.10.10.60">
    <property type="entry name" value="Homeodomain-like"/>
    <property type="match status" value="1"/>
</dbReference>
<evidence type="ECO:0000256" key="3">
    <source>
        <dbReference type="ARBA" id="ARBA00022473"/>
    </source>
</evidence>
<dbReference type="Pfam" id="PF00046">
    <property type="entry name" value="Homeodomain"/>
    <property type="match status" value="1"/>
</dbReference>
<dbReference type="FunFam" id="1.10.10.60:FF:000516">
    <property type="entry name" value="Transcription factor Toy"/>
    <property type="match status" value="1"/>
</dbReference>
<proteinExistence type="inferred from homology"/>
<dbReference type="InterPro" id="IPR001356">
    <property type="entry name" value="HD"/>
</dbReference>
<evidence type="ECO:0000259" key="12">
    <source>
        <dbReference type="PROSITE" id="PS50071"/>
    </source>
</evidence>
<sequence>MAVLMSEKEHYTLNWWGSQEISFDVARSALTAEREGRFHFLKRGSFIKGSVTEASTPSDQSGSGEEDSAARLRLKRKLQRNRTSFTPEQIEALEKEFERTHYPDVFARERLAAKIDLPEARIQVWFSNRRAKWRREEKLRNQRRAAEQAAASVTTAPGRLPLNTGFPNSLYQPMASMAETYRCGTIPTMPTYSTNMTPSSCLQQQTSSYSCMLPPGSTRSYDPLSLGNYTRPACPTAQPHVMQPVNSQFPNNGTAASTGKRPPRIDRHITLSCGHWDDICGKCRFNISWCVSASPSPWTIQRPEHGLQLLDEAAVTSSGQHRHLGPRQSVAALGQTHERTLRGH</sequence>
<evidence type="ECO:0000256" key="10">
    <source>
        <dbReference type="RuleBase" id="RU000682"/>
    </source>
</evidence>
<dbReference type="GO" id="GO:0045944">
    <property type="term" value="P:positive regulation of transcription by RNA polymerase II"/>
    <property type="evidence" value="ECO:0007669"/>
    <property type="project" value="UniProtKB-ARBA"/>
</dbReference>
<feature type="region of interest" description="Disordered" evidence="11">
    <location>
        <begin position="317"/>
        <end position="344"/>
    </location>
</feature>
<keyword evidence="7" id="KW-0804">Transcription</keyword>
<protein>
    <submittedName>
        <fullName evidence="13">Paired box protein Pax-6</fullName>
    </submittedName>
</protein>
<evidence type="ECO:0000313" key="14">
    <source>
        <dbReference type="Proteomes" id="UP001054837"/>
    </source>
</evidence>
<evidence type="ECO:0000256" key="11">
    <source>
        <dbReference type="SAM" id="MobiDB-lite"/>
    </source>
</evidence>
<evidence type="ECO:0000256" key="5">
    <source>
        <dbReference type="ARBA" id="ARBA00023125"/>
    </source>
</evidence>
<keyword evidence="3" id="KW-0217">Developmental protein</keyword>
<gene>
    <name evidence="13" type="primary">PAX6</name>
    <name evidence="13" type="ORF">CDAR_42321</name>
</gene>
<dbReference type="GO" id="GO:0000977">
    <property type="term" value="F:RNA polymerase II transcription regulatory region sequence-specific DNA binding"/>
    <property type="evidence" value="ECO:0007669"/>
    <property type="project" value="TreeGrafter"/>
</dbReference>
<feature type="domain" description="Homeobox" evidence="12">
    <location>
        <begin position="76"/>
        <end position="136"/>
    </location>
</feature>
<evidence type="ECO:0000256" key="1">
    <source>
        <dbReference type="ARBA" id="ARBA00004123"/>
    </source>
</evidence>
<dbReference type="EMBL" id="BPLQ01006245">
    <property type="protein sequence ID" value="GIY21084.1"/>
    <property type="molecule type" value="Genomic_DNA"/>
</dbReference>
<organism evidence="13 14">
    <name type="scientific">Caerostris darwini</name>
    <dbReference type="NCBI Taxonomy" id="1538125"/>
    <lineage>
        <taxon>Eukaryota</taxon>
        <taxon>Metazoa</taxon>
        <taxon>Ecdysozoa</taxon>
        <taxon>Arthropoda</taxon>
        <taxon>Chelicerata</taxon>
        <taxon>Arachnida</taxon>
        <taxon>Araneae</taxon>
        <taxon>Araneomorphae</taxon>
        <taxon>Entelegynae</taxon>
        <taxon>Araneoidea</taxon>
        <taxon>Araneidae</taxon>
        <taxon>Caerostris</taxon>
    </lineage>
</organism>
<dbReference type="Proteomes" id="UP001054837">
    <property type="component" value="Unassembled WGS sequence"/>
</dbReference>
<accession>A0AAV4RKK0</accession>
<dbReference type="InterPro" id="IPR017970">
    <property type="entry name" value="Homeobox_CS"/>
</dbReference>
<evidence type="ECO:0000256" key="4">
    <source>
        <dbReference type="ARBA" id="ARBA00023015"/>
    </source>
</evidence>
<dbReference type="PANTHER" id="PTHR24329">
    <property type="entry name" value="HOMEOBOX PROTEIN ARISTALESS"/>
    <property type="match status" value="1"/>
</dbReference>
<evidence type="ECO:0000256" key="2">
    <source>
        <dbReference type="ARBA" id="ARBA00005733"/>
    </source>
</evidence>
<dbReference type="GO" id="GO:0030154">
    <property type="term" value="P:cell differentiation"/>
    <property type="evidence" value="ECO:0007669"/>
    <property type="project" value="UniProtKB-ARBA"/>
</dbReference>
<dbReference type="PANTHER" id="PTHR24329:SF543">
    <property type="entry name" value="FI01017P-RELATED"/>
    <property type="match status" value="1"/>
</dbReference>
<name>A0AAV4RKK0_9ARAC</name>
<evidence type="ECO:0000256" key="8">
    <source>
        <dbReference type="ARBA" id="ARBA00023242"/>
    </source>
</evidence>
<evidence type="ECO:0000313" key="13">
    <source>
        <dbReference type="EMBL" id="GIY21084.1"/>
    </source>
</evidence>
<feature type="compositionally biased region" description="Polar residues" evidence="11">
    <location>
        <begin position="52"/>
        <end position="63"/>
    </location>
</feature>
<dbReference type="GO" id="GO:0005634">
    <property type="term" value="C:nucleus"/>
    <property type="evidence" value="ECO:0007669"/>
    <property type="project" value="UniProtKB-SubCell"/>
</dbReference>
<comment type="subcellular location">
    <subcellularLocation>
        <location evidence="1 9 10">Nucleus</location>
    </subcellularLocation>
</comment>
<keyword evidence="8 9" id="KW-0539">Nucleus</keyword>
<comment type="similarity">
    <text evidence="2">Belongs to the paired homeobox family.</text>
</comment>
<evidence type="ECO:0000256" key="9">
    <source>
        <dbReference type="PROSITE-ProRule" id="PRU00108"/>
    </source>
</evidence>
<keyword evidence="5 9" id="KW-0238">DNA-binding</keyword>
<keyword evidence="4" id="KW-0805">Transcription regulation</keyword>
<reference evidence="13 14" key="1">
    <citation type="submission" date="2021-06" db="EMBL/GenBank/DDBJ databases">
        <title>Caerostris darwini draft genome.</title>
        <authorList>
            <person name="Kono N."/>
            <person name="Arakawa K."/>
        </authorList>
    </citation>
    <scope>NUCLEOTIDE SEQUENCE [LARGE SCALE GENOMIC DNA]</scope>
</reference>
<keyword evidence="14" id="KW-1185">Reference proteome</keyword>
<dbReference type="AlphaFoldDB" id="A0AAV4RKK0"/>
<dbReference type="InterPro" id="IPR009057">
    <property type="entry name" value="Homeodomain-like_sf"/>
</dbReference>
<feature type="DNA-binding region" description="Homeobox" evidence="9">
    <location>
        <begin position="78"/>
        <end position="137"/>
    </location>
</feature>
<evidence type="ECO:0000256" key="7">
    <source>
        <dbReference type="ARBA" id="ARBA00023163"/>
    </source>
</evidence>
<dbReference type="GO" id="GO:0048731">
    <property type="term" value="P:system development"/>
    <property type="evidence" value="ECO:0007669"/>
    <property type="project" value="UniProtKB-ARBA"/>
</dbReference>
<dbReference type="SUPFAM" id="SSF46689">
    <property type="entry name" value="Homeodomain-like"/>
    <property type="match status" value="1"/>
</dbReference>
<dbReference type="PROSITE" id="PS00027">
    <property type="entry name" value="HOMEOBOX_1"/>
    <property type="match status" value="1"/>
</dbReference>
<dbReference type="InterPro" id="IPR050649">
    <property type="entry name" value="Paired_Homeobox_TFs"/>
</dbReference>
<feature type="region of interest" description="Disordered" evidence="11">
    <location>
        <begin position="51"/>
        <end position="70"/>
    </location>
</feature>
<comment type="caution">
    <text evidence="13">The sequence shown here is derived from an EMBL/GenBank/DDBJ whole genome shotgun (WGS) entry which is preliminary data.</text>
</comment>
<evidence type="ECO:0000256" key="6">
    <source>
        <dbReference type="ARBA" id="ARBA00023155"/>
    </source>
</evidence>
<dbReference type="GO" id="GO:0007423">
    <property type="term" value="P:sensory organ development"/>
    <property type="evidence" value="ECO:0007669"/>
    <property type="project" value="UniProtKB-ARBA"/>
</dbReference>
<dbReference type="GO" id="GO:0000981">
    <property type="term" value="F:DNA-binding transcription factor activity, RNA polymerase II-specific"/>
    <property type="evidence" value="ECO:0007669"/>
    <property type="project" value="InterPro"/>
</dbReference>
<dbReference type="SMART" id="SM00389">
    <property type="entry name" value="HOX"/>
    <property type="match status" value="1"/>
</dbReference>
<dbReference type="GO" id="GO:0009653">
    <property type="term" value="P:anatomical structure morphogenesis"/>
    <property type="evidence" value="ECO:0007669"/>
    <property type="project" value="UniProtKB-ARBA"/>
</dbReference>
<dbReference type="PROSITE" id="PS50071">
    <property type="entry name" value="HOMEOBOX_2"/>
    <property type="match status" value="1"/>
</dbReference>